<dbReference type="Proteomes" id="UP000272528">
    <property type="component" value="Chromosome"/>
</dbReference>
<organism evidence="2 3">
    <name type="scientific">Paenibacillus albus</name>
    <dbReference type="NCBI Taxonomy" id="2495582"/>
    <lineage>
        <taxon>Bacteria</taxon>
        <taxon>Bacillati</taxon>
        <taxon>Bacillota</taxon>
        <taxon>Bacilli</taxon>
        <taxon>Bacillales</taxon>
        <taxon>Paenibacillaceae</taxon>
        <taxon>Paenibacillus</taxon>
    </lineage>
</organism>
<dbReference type="EMBL" id="CP034437">
    <property type="protein sequence ID" value="AZN41210.1"/>
    <property type="molecule type" value="Genomic_DNA"/>
</dbReference>
<dbReference type="Pfam" id="PF01909">
    <property type="entry name" value="NTP_transf_2"/>
    <property type="match status" value="1"/>
</dbReference>
<name>A0A3Q8X5U8_9BACL</name>
<dbReference type="InterPro" id="IPR002934">
    <property type="entry name" value="Polymerase_NTP_transf_dom"/>
</dbReference>
<dbReference type="SUPFAM" id="SSF81301">
    <property type="entry name" value="Nucleotidyltransferase"/>
    <property type="match status" value="1"/>
</dbReference>
<accession>A0A3Q8X5U8</accession>
<reference evidence="3" key="1">
    <citation type="submission" date="2018-12" db="EMBL/GenBank/DDBJ databases">
        <title>Genome sequence of Peanibacillus sp.</title>
        <authorList>
            <person name="Subramani G."/>
            <person name="Srinivasan S."/>
            <person name="Kim M.K."/>
        </authorList>
    </citation>
    <scope>NUCLEOTIDE SEQUENCE [LARGE SCALE GENOMIC DNA]</scope>
    <source>
        <strain evidence="3">18JY67-1</strain>
    </source>
</reference>
<dbReference type="AlphaFoldDB" id="A0A3Q8X5U8"/>
<protein>
    <submittedName>
        <fullName evidence="2">Nucleotidyltransferase domain-containing protein</fullName>
    </submittedName>
</protein>
<gene>
    <name evidence="2" type="ORF">EJC50_17180</name>
</gene>
<dbReference type="InterPro" id="IPR043519">
    <property type="entry name" value="NT_sf"/>
</dbReference>
<dbReference type="KEGG" id="palb:EJC50_17180"/>
<evidence type="ECO:0000313" key="3">
    <source>
        <dbReference type="Proteomes" id="UP000272528"/>
    </source>
</evidence>
<keyword evidence="2" id="KW-0808">Transferase</keyword>
<dbReference type="OrthoDB" id="2351665at2"/>
<dbReference type="Gene3D" id="3.30.460.10">
    <property type="entry name" value="Beta Polymerase, domain 2"/>
    <property type="match status" value="1"/>
</dbReference>
<dbReference type="RefSeq" id="WP_126016917.1">
    <property type="nucleotide sequence ID" value="NZ_CP034437.1"/>
</dbReference>
<evidence type="ECO:0000259" key="1">
    <source>
        <dbReference type="Pfam" id="PF01909"/>
    </source>
</evidence>
<dbReference type="GO" id="GO:0016779">
    <property type="term" value="F:nucleotidyltransferase activity"/>
    <property type="evidence" value="ECO:0007669"/>
    <property type="project" value="InterPro"/>
</dbReference>
<dbReference type="CDD" id="cd05403">
    <property type="entry name" value="NT_KNTase_like"/>
    <property type="match status" value="1"/>
</dbReference>
<evidence type="ECO:0000313" key="2">
    <source>
        <dbReference type="EMBL" id="AZN41210.1"/>
    </source>
</evidence>
<sequence length="273" mass="31446">MNILQAGYGLDLNGFIVSDVGLEKIADPYLPCIKETVENLIKLYPRQLHSVYVYGSVARGEAVAVKSDLDILAMFHEALSADEIAAIKDLSMKLSHEYASLVREVGIAVGSCDYAFALENYYEQAFLKELCVCVHGDDIRHRFGPYKLTSDIAISFNGDIAEVFTRTITRLEQATDEEFRTITTIFPRKLIRTYYSMLMQQSQIWTTRLNEQAEVIIRFYNEKEATVRTLLQWIEEPPLERDTVLELFKREVKWTSINFESEARKISYKDRIV</sequence>
<feature type="domain" description="Polymerase nucleotidyl transferase" evidence="1">
    <location>
        <begin position="34"/>
        <end position="84"/>
    </location>
</feature>
<keyword evidence="3" id="KW-1185">Reference proteome</keyword>
<proteinExistence type="predicted"/>